<reference evidence="1" key="1">
    <citation type="submission" date="2018-05" db="EMBL/GenBank/DDBJ databases">
        <authorList>
            <person name="Lanie J.A."/>
            <person name="Ng W.-L."/>
            <person name="Kazmierczak K.M."/>
            <person name="Andrzejewski T.M."/>
            <person name="Davidsen T.M."/>
            <person name="Wayne K.J."/>
            <person name="Tettelin H."/>
            <person name="Glass J.I."/>
            <person name="Rusch D."/>
            <person name="Podicherti R."/>
            <person name="Tsui H.-C.T."/>
            <person name="Winkler M.E."/>
        </authorList>
    </citation>
    <scope>NUCLEOTIDE SEQUENCE</scope>
</reference>
<protein>
    <submittedName>
        <fullName evidence="1">Uncharacterized protein</fullName>
    </submittedName>
</protein>
<gene>
    <name evidence="1" type="ORF">METZ01_LOCUS24993</name>
</gene>
<sequence length="124" mass="14027">MELVLLIFCVTSVIITSVIVTLELKGDKTLAMQSYKGEINTTNFHGQRILEQDVKTNEQLRSRVFETLDKQLNQLGYVSKEPQLQFINSTLKSEHTELEELTPTELQIAFVAILDARESSEIAA</sequence>
<evidence type="ECO:0000313" key="1">
    <source>
        <dbReference type="EMBL" id="SUZ72139.1"/>
    </source>
</evidence>
<dbReference type="AlphaFoldDB" id="A0A381Q1H5"/>
<organism evidence="1">
    <name type="scientific">marine metagenome</name>
    <dbReference type="NCBI Taxonomy" id="408172"/>
    <lineage>
        <taxon>unclassified sequences</taxon>
        <taxon>metagenomes</taxon>
        <taxon>ecological metagenomes</taxon>
    </lineage>
</organism>
<accession>A0A381Q1H5</accession>
<proteinExistence type="predicted"/>
<name>A0A381Q1H5_9ZZZZ</name>
<dbReference type="EMBL" id="UINC01001145">
    <property type="protein sequence ID" value="SUZ72139.1"/>
    <property type="molecule type" value="Genomic_DNA"/>
</dbReference>